<evidence type="ECO:0000313" key="2">
    <source>
        <dbReference type="EMBL" id="KAK2956354.1"/>
    </source>
</evidence>
<proteinExistence type="predicted"/>
<organism evidence="2 3">
    <name type="scientific">Blattamonas nauphoetae</name>
    <dbReference type="NCBI Taxonomy" id="2049346"/>
    <lineage>
        <taxon>Eukaryota</taxon>
        <taxon>Metamonada</taxon>
        <taxon>Preaxostyla</taxon>
        <taxon>Oxymonadida</taxon>
        <taxon>Blattamonas</taxon>
    </lineage>
</organism>
<dbReference type="Proteomes" id="UP001281761">
    <property type="component" value="Unassembled WGS sequence"/>
</dbReference>
<accession>A0ABQ9XXZ8</accession>
<dbReference type="EMBL" id="JARBJD010000057">
    <property type="protein sequence ID" value="KAK2956354.1"/>
    <property type="molecule type" value="Genomic_DNA"/>
</dbReference>
<sequence length="988" mass="113064">MTDRALSHKIQTHSLESHIQRFESSDEHLSWVKLMEWFVEAVMGAELIRNEHPSAPPLTSENIRIDSSSTIVIDQPSIIGSLSSDISTLNSFFLHIHRTLEQRNRLIIPLHIKHEDIVFSRFMNVGPSSSPFLLHNLASSFTQFVLHPDHRNNFIPADHSFLRGDDVEDSEQLLDAVKKVKKSHSMETVRNACFDHFEWVKMMEFIEKDAKFGSDLSFLQSHCFRATLLSLQSKHQLRANPPQPEESNETESSQNEMNTSITRLPIDTHHGIRQTSLSANPLYDSSSPNNRPLHFSDSVVDASFQPTPHFVDENEKFDVSLFDEADDQRVVAALRRCHTVLEATKSTECIVNLDTFRTFLVAGLHSSNFAIQMECYRLFFRSAELHWTADDPFNSKFQNLHKAFRDGTIWEKIALLHLWMRWFDFGDRDEHGQMMVESDFDFDGFLAADLAITPLFDEACCFVERIVVLKKVSMTPKWKLDFLLSFEKRHQMMSRLTNEPSPSSKLERPKFFLSQFAITLGSFLSVFRGCDFPSALTEVIASDLDSSRQEFMNRVSPTFFLNHTSINPKHRHSFFPMDLMFERYLRTGPGAFFEGWADLSDCPSRKFLFTPCVGLHSLLHRCPKLDLDQPSLARLLLLLILEYSDQETTPTDLVKLFCYFPPPRLFDAFLSPPRLDGPFFPIENLILVTFCDFGEYVTPFGACSSLAKVFKILAPYDSNPERKELNRLNIVGDQVVSLHWLNIPAHFDSPLLCHLPSLAGAQRGVLQTLSSHSGIPSLVTPNTPQSNWNHFRTAVSQTLFRSDVLLLLCLSVHHLTYFDVRSPPIALLLLNFPTRPILSPIPALASAAFEFFHRFVSVSSDAVRMELVKRVELIQKSPFCPKWHIPTQTIDQRRSNEEKTVGISIVFVKSEEALDLIEKAFVVKFSQNQFSSLMNSWIFLPPIFTSIHQTPKKNADHVEAGEEGKTVAEGQRKRRRQHELGHLFQDGR</sequence>
<comment type="caution">
    <text evidence="2">The sequence shown here is derived from an EMBL/GenBank/DDBJ whole genome shotgun (WGS) entry which is preliminary data.</text>
</comment>
<feature type="compositionally biased region" description="Basic and acidic residues" evidence="1">
    <location>
        <begin position="978"/>
        <end position="988"/>
    </location>
</feature>
<feature type="region of interest" description="Disordered" evidence="1">
    <location>
        <begin position="235"/>
        <end position="257"/>
    </location>
</feature>
<name>A0ABQ9XXZ8_9EUKA</name>
<evidence type="ECO:0000313" key="3">
    <source>
        <dbReference type="Proteomes" id="UP001281761"/>
    </source>
</evidence>
<feature type="region of interest" description="Disordered" evidence="1">
    <location>
        <begin position="951"/>
        <end position="988"/>
    </location>
</feature>
<reference evidence="2 3" key="1">
    <citation type="journal article" date="2022" name="bioRxiv">
        <title>Genomics of Preaxostyla Flagellates Illuminates Evolutionary Transitions and the Path Towards Mitochondrial Loss.</title>
        <authorList>
            <person name="Novak L.V.F."/>
            <person name="Treitli S.C."/>
            <person name="Pyrih J."/>
            <person name="Halakuc P."/>
            <person name="Pipaliya S.V."/>
            <person name="Vacek V."/>
            <person name="Brzon O."/>
            <person name="Soukal P."/>
            <person name="Eme L."/>
            <person name="Dacks J.B."/>
            <person name="Karnkowska A."/>
            <person name="Elias M."/>
            <person name="Hampl V."/>
        </authorList>
    </citation>
    <scope>NUCLEOTIDE SEQUENCE [LARGE SCALE GENOMIC DNA]</scope>
    <source>
        <strain evidence="2">NAU3</strain>
        <tissue evidence="2">Gut</tissue>
    </source>
</reference>
<gene>
    <name evidence="2" type="ORF">BLNAU_8721</name>
</gene>
<keyword evidence="3" id="KW-1185">Reference proteome</keyword>
<protein>
    <submittedName>
        <fullName evidence="2">Uncharacterized protein</fullName>
    </submittedName>
</protein>
<evidence type="ECO:0000256" key="1">
    <source>
        <dbReference type="SAM" id="MobiDB-lite"/>
    </source>
</evidence>
<feature type="compositionally biased region" description="Basic and acidic residues" evidence="1">
    <location>
        <begin position="953"/>
        <end position="966"/>
    </location>
</feature>